<name>A0ABR4MVJ4_9FUNG</name>
<feature type="transmembrane region" description="Helical" evidence="4">
    <location>
        <begin position="258"/>
        <end position="280"/>
    </location>
</feature>
<evidence type="ECO:0000256" key="4">
    <source>
        <dbReference type="SAM" id="Phobius"/>
    </source>
</evidence>
<proteinExistence type="predicted"/>
<feature type="compositionally biased region" description="Polar residues" evidence="3">
    <location>
        <begin position="227"/>
        <end position="247"/>
    </location>
</feature>
<dbReference type="InterPro" id="IPR050384">
    <property type="entry name" value="Endophilin_SH3RF"/>
</dbReference>
<dbReference type="Gene3D" id="2.30.30.40">
    <property type="entry name" value="SH3 Domains"/>
    <property type="match status" value="1"/>
</dbReference>
<feature type="signal peptide" evidence="5">
    <location>
        <begin position="1"/>
        <end position="20"/>
    </location>
</feature>
<feature type="domain" description="SH3" evidence="6">
    <location>
        <begin position="303"/>
        <end position="364"/>
    </location>
</feature>
<comment type="caution">
    <text evidence="7">The sequence shown here is derived from an EMBL/GenBank/DDBJ whole genome shotgun (WGS) entry which is preliminary data.</text>
</comment>
<dbReference type="PANTHER" id="PTHR14167:SF116">
    <property type="entry name" value="CAP, ISOFORM AC"/>
    <property type="match status" value="1"/>
</dbReference>
<dbReference type="EMBL" id="JADGIZ020000129">
    <property type="protein sequence ID" value="KAL2911265.1"/>
    <property type="molecule type" value="Genomic_DNA"/>
</dbReference>
<keyword evidence="4" id="KW-0812">Transmembrane</keyword>
<feature type="region of interest" description="Disordered" evidence="3">
    <location>
        <begin position="389"/>
        <end position="446"/>
    </location>
</feature>
<evidence type="ECO:0000256" key="2">
    <source>
        <dbReference type="PROSITE-ProRule" id="PRU00192"/>
    </source>
</evidence>
<evidence type="ECO:0000313" key="8">
    <source>
        <dbReference type="Proteomes" id="UP001527925"/>
    </source>
</evidence>
<keyword evidence="5" id="KW-0732">Signal</keyword>
<dbReference type="SUPFAM" id="SSF50044">
    <property type="entry name" value="SH3-domain"/>
    <property type="match status" value="1"/>
</dbReference>
<protein>
    <submittedName>
        <fullName evidence="7">DOMON domain-containing protein frrs1L</fullName>
    </submittedName>
</protein>
<dbReference type="SMART" id="SM00326">
    <property type="entry name" value="SH3"/>
    <property type="match status" value="1"/>
</dbReference>
<feature type="region of interest" description="Disordered" evidence="3">
    <location>
        <begin position="221"/>
        <end position="247"/>
    </location>
</feature>
<keyword evidence="4" id="KW-1133">Transmembrane helix</keyword>
<accession>A0ABR4MVJ4</accession>
<dbReference type="InterPro" id="IPR036028">
    <property type="entry name" value="SH3-like_dom_sf"/>
</dbReference>
<gene>
    <name evidence="7" type="primary">FRRS1_2</name>
    <name evidence="7" type="ORF">HK105_209273</name>
</gene>
<dbReference type="Pfam" id="PF00018">
    <property type="entry name" value="SH3_1"/>
    <property type="match status" value="1"/>
</dbReference>
<evidence type="ECO:0000313" key="7">
    <source>
        <dbReference type="EMBL" id="KAL2911265.1"/>
    </source>
</evidence>
<dbReference type="PANTHER" id="PTHR14167">
    <property type="entry name" value="SH3 DOMAIN-CONTAINING"/>
    <property type="match status" value="1"/>
</dbReference>
<dbReference type="InterPro" id="IPR001452">
    <property type="entry name" value="SH3_domain"/>
</dbReference>
<evidence type="ECO:0000256" key="1">
    <source>
        <dbReference type="ARBA" id="ARBA00022443"/>
    </source>
</evidence>
<keyword evidence="4" id="KW-0472">Membrane</keyword>
<evidence type="ECO:0000256" key="5">
    <source>
        <dbReference type="SAM" id="SignalP"/>
    </source>
</evidence>
<feature type="chain" id="PRO_5045517160" evidence="5">
    <location>
        <begin position="21"/>
        <end position="446"/>
    </location>
</feature>
<dbReference type="PROSITE" id="PS50002">
    <property type="entry name" value="SH3"/>
    <property type="match status" value="1"/>
</dbReference>
<feature type="compositionally biased region" description="Low complexity" evidence="3">
    <location>
        <begin position="426"/>
        <end position="446"/>
    </location>
</feature>
<dbReference type="Proteomes" id="UP001527925">
    <property type="component" value="Unassembled WGS sequence"/>
</dbReference>
<feature type="compositionally biased region" description="Low complexity" evidence="3">
    <location>
        <begin position="408"/>
        <end position="418"/>
    </location>
</feature>
<evidence type="ECO:0000256" key="3">
    <source>
        <dbReference type="SAM" id="MobiDB-lite"/>
    </source>
</evidence>
<evidence type="ECO:0000259" key="6">
    <source>
        <dbReference type="PROSITE" id="PS50002"/>
    </source>
</evidence>
<keyword evidence="1 2" id="KW-0728">SH3 domain</keyword>
<organism evidence="7 8">
    <name type="scientific">Polyrhizophydium stewartii</name>
    <dbReference type="NCBI Taxonomy" id="2732419"/>
    <lineage>
        <taxon>Eukaryota</taxon>
        <taxon>Fungi</taxon>
        <taxon>Fungi incertae sedis</taxon>
        <taxon>Chytridiomycota</taxon>
        <taxon>Chytridiomycota incertae sedis</taxon>
        <taxon>Chytridiomycetes</taxon>
        <taxon>Rhizophydiales</taxon>
        <taxon>Rhizophydiales incertae sedis</taxon>
        <taxon>Polyrhizophydium</taxon>
    </lineage>
</organism>
<keyword evidence="8" id="KW-1185">Reference proteome</keyword>
<reference evidence="7 8" key="1">
    <citation type="submission" date="2023-09" db="EMBL/GenBank/DDBJ databases">
        <title>Pangenome analysis of Batrachochytrium dendrobatidis and related Chytrids.</title>
        <authorList>
            <person name="Yacoub M.N."/>
            <person name="Stajich J.E."/>
            <person name="James T.Y."/>
        </authorList>
    </citation>
    <scope>NUCLEOTIDE SEQUENCE [LARGE SCALE GENOMIC DNA]</scope>
    <source>
        <strain evidence="7 8">JEL0888</strain>
    </source>
</reference>
<sequence>MIVPAALAVAAGASLAAAQAATCFSLKGSTSCPEFADWSVAADTNFQSLAQFDSYVAGYGTSPQFTTYFQSHYNCPGWDGTGLRFPHTLICGYTVKTAVSRGCTAPAAGKALCKTASTTALNSFRTVFSNTRFCPANQVHTLDAALVSFDADLTNTNCVASLQAENVMCGFASKTELATYCAAATTASDACCAAARAAGNLGATGTSTTSDAGTASTSASASGSTYLPGSNPSNGASLPSPTAGASGSSETPALLKPIVLGGIVAGAGILLAAIGAIIFIRSRKSKNQMNPEPIISESTEMAQMAETMQVVYDYSPNLFDELELHVGDNVIVKCKFDDGWAFGFNMSTKQEGSFPLACVAPLTTQRDTLPPLPPDAMAERIRQRASSLYVPSNGNGAPQVGPYGGQQGYPYDPQQPMPQGGGPFGGQQQQQQPMPQQGNPYGGQYP</sequence>